<accession>A0A0L0FFD1</accession>
<feature type="region of interest" description="Disordered" evidence="1">
    <location>
        <begin position="27"/>
        <end position="81"/>
    </location>
</feature>
<evidence type="ECO:0000256" key="1">
    <source>
        <dbReference type="SAM" id="MobiDB-lite"/>
    </source>
</evidence>
<dbReference type="GeneID" id="25912485"/>
<protein>
    <submittedName>
        <fullName evidence="2">Uncharacterized protein</fullName>
    </submittedName>
</protein>
<proteinExistence type="predicted"/>
<reference evidence="2 3" key="1">
    <citation type="submission" date="2011-02" db="EMBL/GenBank/DDBJ databases">
        <title>The Genome Sequence of Sphaeroforma arctica JP610.</title>
        <authorList>
            <consortium name="The Broad Institute Genome Sequencing Platform"/>
            <person name="Russ C."/>
            <person name="Cuomo C."/>
            <person name="Young S.K."/>
            <person name="Zeng Q."/>
            <person name="Gargeya S."/>
            <person name="Alvarado L."/>
            <person name="Berlin A."/>
            <person name="Chapman S.B."/>
            <person name="Chen Z."/>
            <person name="Freedman E."/>
            <person name="Gellesch M."/>
            <person name="Goldberg J."/>
            <person name="Griggs A."/>
            <person name="Gujja S."/>
            <person name="Heilman E."/>
            <person name="Heiman D."/>
            <person name="Howarth C."/>
            <person name="Mehta T."/>
            <person name="Neiman D."/>
            <person name="Pearson M."/>
            <person name="Roberts A."/>
            <person name="Saif S."/>
            <person name="Shea T."/>
            <person name="Shenoy N."/>
            <person name="Sisk P."/>
            <person name="Stolte C."/>
            <person name="Sykes S."/>
            <person name="White J."/>
            <person name="Yandava C."/>
            <person name="Burger G."/>
            <person name="Gray M.W."/>
            <person name="Holland P.W.H."/>
            <person name="King N."/>
            <person name="Lang F.B.F."/>
            <person name="Roger A.J."/>
            <person name="Ruiz-Trillo I."/>
            <person name="Haas B."/>
            <person name="Nusbaum C."/>
            <person name="Birren B."/>
        </authorList>
    </citation>
    <scope>NUCLEOTIDE SEQUENCE [LARGE SCALE GENOMIC DNA]</scope>
    <source>
        <strain evidence="2 3">JP610</strain>
    </source>
</reference>
<evidence type="ECO:0000313" key="2">
    <source>
        <dbReference type="EMBL" id="KNC75492.1"/>
    </source>
</evidence>
<evidence type="ECO:0000313" key="3">
    <source>
        <dbReference type="Proteomes" id="UP000054560"/>
    </source>
</evidence>
<keyword evidence="3" id="KW-1185">Reference proteome</keyword>
<dbReference type="RefSeq" id="XP_014149394.1">
    <property type="nucleotide sequence ID" value="XM_014293919.1"/>
</dbReference>
<organism evidence="2 3">
    <name type="scientific">Sphaeroforma arctica JP610</name>
    <dbReference type="NCBI Taxonomy" id="667725"/>
    <lineage>
        <taxon>Eukaryota</taxon>
        <taxon>Ichthyosporea</taxon>
        <taxon>Ichthyophonida</taxon>
        <taxon>Sphaeroforma</taxon>
    </lineage>
</organism>
<feature type="compositionally biased region" description="Polar residues" evidence="1">
    <location>
        <begin position="27"/>
        <end position="36"/>
    </location>
</feature>
<dbReference type="Proteomes" id="UP000054560">
    <property type="component" value="Unassembled WGS sequence"/>
</dbReference>
<sequence>MPCQAVAAHGGVDGLPGLLSISSTPDSNLTVTSMTESELDYPSLFPDSSDDDDDCGPPANTSGLGHITSVPTLLGGHSEQS</sequence>
<gene>
    <name evidence="2" type="ORF">SARC_11981</name>
</gene>
<dbReference type="EMBL" id="KQ243588">
    <property type="protein sequence ID" value="KNC75492.1"/>
    <property type="molecule type" value="Genomic_DNA"/>
</dbReference>
<dbReference type="AlphaFoldDB" id="A0A0L0FFD1"/>
<name>A0A0L0FFD1_9EUKA</name>